<dbReference type="Proteomes" id="UP000320048">
    <property type="component" value="Unassembled WGS sequence"/>
</dbReference>
<reference evidence="2 3" key="1">
    <citation type="journal article" date="2019" name="Nat. Microbiol.">
        <title>Mediterranean grassland soil C-N compound turnover is dependent on rainfall and depth, and is mediated by genomically divergent microorganisms.</title>
        <authorList>
            <person name="Diamond S."/>
            <person name="Andeer P.F."/>
            <person name="Li Z."/>
            <person name="Crits-Christoph A."/>
            <person name="Burstein D."/>
            <person name="Anantharaman K."/>
            <person name="Lane K.R."/>
            <person name="Thomas B.C."/>
            <person name="Pan C."/>
            <person name="Northen T.R."/>
            <person name="Banfield J.F."/>
        </authorList>
    </citation>
    <scope>NUCLEOTIDE SEQUENCE [LARGE SCALE GENOMIC DNA]</scope>
    <source>
        <strain evidence="2">NP_7</strain>
    </source>
</reference>
<feature type="region of interest" description="Disordered" evidence="1">
    <location>
        <begin position="165"/>
        <end position="229"/>
    </location>
</feature>
<accession>A0A537J4L7</accession>
<feature type="compositionally biased region" description="Pro residues" evidence="1">
    <location>
        <begin position="176"/>
        <end position="187"/>
    </location>
</feature>
<feature type="compositionally biased region" description="Basic residues" evidence="1">
    <location>
        <begin position="218"/>
        <end position="229"/>
    </location>
</feature>
<comment type="caution">
    <text evidence="2">The sequence shown here is derived from an EMBL/GenBank/DDBJ whole genome shotgun (WGS) entry which is preliminary data.</text>
</comment>
<evidence type="ECO:0000313" key="3">
    <source>
        <dbReference type="Proteomes" id="UP000320048"/>
    </source>
</evidence>
<gene>
    <name evidence="2" type="ORF">E6H04_12300</name>
</gene>
<dbReference type="SUPFAM" id="SSF55961">
    <property type="entry name" value="Bet v1-like"/>
    <property type="match status" value="1"/>
</dbReference>
<dbReference type="EMBL" id="VBAO01000367">
    <property type="protein sequence ID" value="TMI78511.1"/>
    <property type="molecule type" value="Genomic_DNA"/>
</dbReference>
<evidence type="ECO:0000256" key="1">
    <source>
        <dbReference type="SAM" id="MobiDB-lite"/>
    </source>
</evidence>
<dbReference type="InterPro" id="IPR023393">
    <property type="entry name" value="START-like_dom_sf"/>
</dbReference>
<protein>
    <submittedName>
        <fullName evidence="2">Uncharacterized protein</fullName>
    </submittedName>
</protein>
<feature type="region of interest" description="Disordered" evidence="1">
    <location>
        <begin position="106"/>
        <end position="137"/>
    </location>
</feature>
<proteinExistence type="predicted"/>
<feature type="compositionally biased region" description="Basic and acidic residues" evidence="1">
    <location>
        <begin position="106"/>
        <end position="117"/>
    </location>
</feature>
<dbReference type="AlphaFoldDB" id="A0A537J4L7"/>
<sequence length="229" mass="24132">MVAEPVEKRRSGQLIALTGYLIGLPVESVVRVALHPPHSLEFKQVRGTLRMLTGHCALRAVEDGTEVEYRLEADVAISMITDDAARQFLVQFVERMLDRIKLAAERKTPARRPDRGSGVETSPLTPGTGGEPEEDEVEPVIEEALPAVPAEPAAAEGLHAEAVDGAATLKSGLPRAAPPPGPAPGPAPGAGGVVTAGAGARRVGLPPAPPRRDDVFRARRTPTARRVTP</sequence>
<dbReference type="Gene3D" id="3.30.530.20">
    <property type="match status" value="1"/>
</dbReference>
<organism evidence="2 3">
    <name type="scientific">Candidatus Segetimicrobium genomatis</name>
    <dbReference type="NCBI Taxonomy" id="2569760"/>
    <lineage>
        <taxon>Bacteria</taxon>
        <taxon>Bacillati</taxon>
        <taxon>Candidatus Sysuimicrobiota</taxon>
        <taxon>Candidatus Sysuimicrobiia</taxon>
        <taxon>Candidatus Sysuimicrobiales</taxon>
        <taxon>Candidatus Segetimicrobiaceae</taxon>
        <taxon>Candidatus Segetimicrobium</taxon>
    </lineage>
</organism>
<evidence type="ECO:0000313" key="2">
    <source>
        <dbReference type="EMBL" id="TMI78511.1"/>
    </source>
</evidence>
<name>A0A537J4L7_9BACT</name>
<feature type="compositionally biased region" description="Low complexity" evidence="1">
    <location>
        <begin position="195"/>
        <end position="204"/>
    </location>
</feature>